<reference evidence="1 2" key="1">
    <citation type="submission" date="2018-01" db="EMBL/GenBank/DDBJ databases">
        <title>Comparison of the Chinese Bamboo Partridge and Red Junglefowl genome sequences highlights the importance of demography in genome evolution.</title>
        <authorList>
            <person name="Tiley G.P."/>
            <person name="Kimball R.T."/>
            <person name="Braun E.L."/>
            <person name="Burleigh J.G."/>
        </authorList>
    </citation>
    <scope>NUCLEOTIDE SEQUENCE [LARGE SCALE GENOMIC DNA]</scope>
    <source>
        <strain evidence="1">RTK389</strain>
        <tissue evidence="1">Blood</tissue>
    </source>
</reference>
<gene>
    <name evidence="1" type="ORF">CIB84_009895</name>
</gene>
<feature type="non-terminal residue" evidence="1">
    <location>
        <position position="1"/>
    </location>
</feature>
<organism evidence="1 2">
    <name type="scientific">Bambusicola thoracicus</name>
    <name type="common">Chinese bamboo-partridge</name>
    <name type="synonym">Perdix thoracica</name>
    <dbReference type="NCBI Taxonomy" id="9083"/>
    <lineage>
        <taxon>Eukaryota</taxon>
        <taxon>Metazoa</taxon>
        <taxon>Chordata</taxon>
        <taxon>Craniata</taxon>
        <taxon>Vertebrata</taxon>
        <taxon>Euteleostomi</taxon>
        <taxon>Archelosauria</taxon>
        <taxon>Archosauria</taxon>
        <taxon>Dinosauria</taxon>
        <taxon>Saurischia</taxon>
        <taxon>Theropoda</taxon>
        <taxon>Coelurosauria</taxon>
        <taxon>Aves</taxon>
        <taxon>Neognathae</taxon>
        <taxon>Galloanserae</taxon>
        <taxon>Galliformes</taxon>
        <taxon>Phasianidae</taxon>
        <taxon>Perdicinae</taxon>
        <taxon>Bambusicola</taxon>
    </lineage>
</organism>
<dbReference type="PANTHER" id="PTHR13958">
    <property type="entry name" value="CENTROSOME-ASSOCIATED PROTEIN 350"/>
    <property type="match status" value="1"/>
</dbReference>
<name>A0A2P4SQH4_BAMTH</name>
<dbReference type="Proteomes" id="UP000237246">
    <property type="component" value="Unassembled WGS sequence"/>
</dbReference>
<evidence type="ECO:0008006" key="3">
    <source>
        <dbReference type="Google" id="ProtNLM"/>
    </source>
</evidence>
<keyword evidence="2" id="KW-1185">Reference proteome</keyword>
<proteinExistence type="predicted"/>
<protein>
    <recommendedName>
        <fullName evidence="3">DUF4378 domain-containing protein</fullName>
    </recommendedName>
</protein>
<dbReference type="GO" id="GO:0005813">
    <property type="term" value="C:centrosome"/>
    <property type="evidence" value="ECO:0007669"/>
    <property type="project" value="InterPro"/>
</dbReference>
<dbReference type="GO" id="GO:0034453">
    <property type="term" value="P:microtubule anchoring"/>
    <property type="evidence" value="ECO:0007669"/>
    <property type="project" value="InterPro"/>
</dbReference>
<evidence type="ECO:0000313" key="1">
    <source>
        <dbReference type="EMBL" id="POI26355.1"/>
    </source>
</evidence>
<dbReference type="GO" id="GO:0008017">
    <property type="term" value="F:microtubule binding"/>
    <property type="evidence" value="ECO:0007669"/>
    <property type="project" value="InterPro"/>
</dbReference>
<dbReference type="OrthoDB" id="306254at2759"/>
<dbReference type="InterPro" id="IPR028750">
    <property type="entry name" value="CEP350/CC187"/>
</dbReference>
<dbReference type="AlphaFoldDB" id="A0A2P4SQH4"/>
<evidence type="ECO:0000313" key="2">
    <source>
        <dbReference type="Proteomes" id="UP000237246"/>
    </source>
</evidence>
<sequence>DDIAAELSKKLLFDALIAFSGTAPHKYKSAFEEDVMNYIKGLKQGDSQKQFLIKENPVASLTEQSAKVADLLLHDYNMFSIPGCHTIAERIVTKFVDDAVKEYKKIKRKQGVKSDKRFPSSSETSSTTLPFLIRILDAGVFGSSKDFDQPNSNERALERQAQKQYLLDHWHSAPWKKTVEVPLVVPHYTSYVKDLSAYAVEELWTPENIYSNFTRIGEPKKLECKDFPGDDLETESKRMYDQTFVQGEIIKIMNLERNDLERKRKFLNMTKYGNCERDRVDLILIQELHKEESQWTYYDDDELTVKMSLTEDIFDSLILDTVRVLNKVYLRKASD</sequence>
<comment type="caution">
    <text evidence="1">The sequence shown here is derived from an EMBL/GenBank/DDBJ whole genome shotgun (WGS) entry which is preliminary data.</text>
</comment>
<dbReference type="PANTHER" id="PTHR13958:SF3">
    <property type="entry name" value="CAP-GLY DOMAIN-CONTAINING PROTEIN-RELATED"/>
    <property type="match status" value="1"/>
</dbReference>
<dbReference type="EMBL" id="PPHD01029224">
    <property type="protein sequence ID" value="POI26355.1"/>
    <property type="molecule type" value="Genomic_DNA"/>
</dbReference>
<accession>A0A2P4SQH4</accession>